<protein>
    <submittedName>
        <fullName evidence="2">Putative endonuclease-reverse transcriptase</fullName>
    </submittedName>
</protein>
<dbReference type="AlphaFoldDB" id="A0A0P4VQM6"/>
<dbReference type="InterPro" id="IPR043502">
    <property type="entry name" value="DNA/RNA_pol_sf"/>
</dbReference>
<dbReference type="SUPFAM" id="SSF56672">
    <property type="entry name" value="DNA/RNA polymerases"/>
    <property type="match status" value="1"/>
</dbReference>
<evidence type="ECO:0000313" key="2">
    <source>
        <dbReference type="EMBL" id="JAI53463.1"/>
    </source>
</evidence>
<evidence type="ECO:0000259" key="1">
    <source>
        <dbReference type="PROSITE" id="PS50878"/>
    </source>
</evidence>
<feature type="non-terminal residue" evidence="2">
    <location>
        <position position="1"/>
    </location>
</feature>
<dbReference type="Pfam" id="PF00078">
    <property type="entry name" value="RVT_1"/>
    <property type="match status" value="1"/>
</dbReference>
<reference evidence="2" key="1">
    <citation type="journal article" date="2016" name="PLoS Negl. Trop. Dis.">
        <title>A Deep Insight into the Sialome of Rhodnius neglectus, a Vector of Chagas Disease.</title>
        <authorList>
            <person name="Santiago P.B."/>
            <person name="Assumpcao T.C."/>
            <person name="Araujo C.N."/>
            <person name="Bastos I.M."/>
            <person name="Neves D."/>
            <person name="Silva I.G."/>
            <person name="Charneau S."/>
            <person name="Queiroz R.M."/>
            <person name="Raiol T."/>
            <person name="Oliveira J.V."/>
            <person name="Sousa M.V."/>
            <person name="Calvo E."/>
            <person name="Ribeiro J.M."/>
            <person name="Santana J.M."/>
        </authorList>
    </citation>
    <scope>NUCLEOTIDE SEQUENCE</scope>
    <source>
        <tissue evidence="2">Salivary glands</tissue>
    </source>
</reference>
<proteinExistence type="evidence at transcript level"/>
<feature type="domain" description="Reverse transcriptase" evidence="1">
    <location>
        <begin position="512"/>
        <end position="789"/>
    </location>
</feature>
<dbReference type="CDD" id="cd01650">
    <property type="entry name" value="RT_nLTR_like"/>
    <property type="match status" value="1"/>
</dbReference>
<dbReference type="InterPro" id="IPR005135">
    <property type="entry name" value="Endo/exonuclease/phosphatase"/>
</dbReference>
<name>A0A0P4VQM6_9HEMI</name>
<accession>A0A0P4VQM6</accession>
<dbReference type="SUPFAM" id="SSF56219">
    <property type="entry name" value="DNase I-like"/>
    <property type="match status" value="1"/>
</dbReference>
<dbReference type="EMBL" id="GDKW01003132">
    <property type="protein sequence ID" value="JAI53463.1"/>
    <property type="molecule type" value="mRNA"/>
</dbReference>
<dbReference type="InterPro" id="IPR036691">
    <property type="entry name" value="Endo/exonu/phosph_ase_sf"/>
</dbReference>
<keyword evidence="2" id="KW-0378">Hydrolase</keyword>
<keyword evidence="2" id="KW-0255">Endonuclease</keyword>
<dbReference type="Pfam" id="PF14529">
    <property type="entry name" value="Exo_endo_phos_2"/>
    <property type="match status" value="1"/>
</dbReference>
<dbReference type="PANTHER" id="PTHR19446">
    <property type="entry name" value="REVERSE TRANSCRIPTASES"/>
    <property type="match status" value="1"/>
</dbReference>
<sequence>NDNDSFKVFVNTFKILFWNVEGMTNIPIESSVLNAADILCLSETWVTSNKVNLPRSLHEFQVVSSSSAVKDKIRGRASGGLLLLNKCEGLNICVLHSKPWWLIFKVDTVLISVIIIFVYFKPNINLEEVLVSLEIKLKELMSKYISSMFIIGGDFNCRVGTATMFDVNIDSPNVSSYHSTCDNVLNTKGRVLTEFMESNSFILLNGRTHSDSPANFTCISALGQSVIDLVWCDSNHLNVLQDLKVSVIDSGSIHLPVLISLDIDVSPACHYLNVKPCARSTLVWKNNLKESFVIDLMYNKRISFDFSNSTIDYVFDNFLQAVFDSASIAGMFVSKHYKNYFRPKRCPWYDSECRTLKLDLLSLLKYCKKKHFNCPEKVDYTRIRALYKMLIKRKKAEYQKFIVDKIGEISDSRSFWDTVRQFKPSTIGSNVLPIELWERFYSQVFKPSVKDDSMYFGVCHPFLDNPITSDELIASLAKCKNCKAAGVDGVSYEFYKNLPQNWLLYLETLFNKILSTEVLLKSWSCFSMTMLYKKGDRSNPSNYRGIALANCALKIFTQVLLSRLLVWESDLSLIPECQSGFRPQRSCVDNIFVLSSAVHIHLRLPKRKIYAAFIDFRRAFDSVNHTLLWTKLYRLGFSAKLIRIIRSLYSNASFRVRVRNKYSSEIHLSEGVLQGEVLSPFLFSLFISDIEMYFRQNEAIGLSIDQHSDIILLMYADDLILLADSQVGLRKKINILNNFCVLNSLNVNPLKSKALIFRKGRARNRKEHFAYGEEELQLVDKFNYLGIEFSKSSLFAEATSCSVGKMNMAVGTVYSILCSTKCETWDSTVKLFNAIARSILLYGAVVWSLRYVNILERAQINFYKRILHLQKCTPDYIVRIETGITPILVHITKLIIGWLCKILSMGSERFPRICYNRLFSLDSKPGNIYKYNWVSKVKKIFLDLNCEHLWNEQSADNFRKRKKEVLNLLQKELREADYNKLAASQFSRVYSTLPLKSGTAQEYLNMSIPFSITKLIAQLRTCNNYCIKLTIKNITYVINSTKNCYICNMGVNEDLIHVFIECPAYHSIRENYLSHYGSPITYDNLFHQLLSSAVKEDLIKVFNYVKKVLQLRQSLCQ</sequence>
<dbReference type="Gene3D" id="3.60.10.10">
    <property type="entry name" value="Endonuclease/exonuclease/phosphatase"/>
    <property type="match status" value="1"/>
</dbReference>
<keyword evidence="2" id="KW-0808">Transferase</keyword>
<dbReference type="PROSITE" id="PS50878">
    <property type="entry name" value="RT_POL"/>
    <property type="match status" value="1"/>
</dbReference>
<organism evidence="2">
    <name type="scientific">Rhodnius neglectus</name>
    <dbReference type="NCBI Taxonomy" id="72488"/>
    <lineage>
        <taxon>Eukaryota</taxon>
        <taxon>Metazoa</taxon>
        <taxon>Ecdysozoa</taxon>
        <taxon>Arthropoda</taxon>
        <taxon>Hexapoda</taxon>
        <taxon>Insecta</taxon>
        <taxon>Pterygota</taxon>
        <taxon>Neoptera</taxon>
        <taxon>Paraneoptera</taxon>
        <taxon>Hemiptera</taxon>
        <taxon>Heteroptera</taxon>
        <taxon>Panheteroptera</taxon>
        <taxon>Cimicomorpha</taxon>
        <taxon>Reduviidae</taxon>
        <taxon>Triatominae</taxon>
        <taxon>Rhodnius</taxon>
    </lineage>
</organism>
<dbReference type="InterPro" id="IPR000477">
    <property type="entry name" value="RT_dom"/>
</dbReference>
<keyword evidence="2" id="KW-0540">Nuclease</keyword>
<keyword evidence="2" id="KW-0695">RNA-directed DNA polymerase</keyword>
<keyword evidence="2" id="KW-0548">Nucleotidyltransferase</keyword>
<dbReference type="GO" id="GO:0004519">
    <property type="term" value="F:endonuclease activity"/>
    <property type="evidence" value="ECO:0007669"/>
    <property type="project" value="UniProtKB-KW"/>
</dbReference>
<dbReference type="GO" id="GO:0003964">
    <property type="term" value="F:RNA-directed DNA polymerase activity"/>
    <property type="evidence" value="ECO:0007669"/>
    <property type="project" value="UniProtKB-KW"/>
</dbReference>